<gene>
    <name evidence="2" type="ORF">AUC68_07680</name>
</gene>
<dbReference type="AlphaFoldDB" id="A0A1E3VZS4"/>
<dbReference type="STRING" id="1774968.AUC68_07680"/>
<dbReference type="EMBL" id="LPWG01000012">
    <property type="protein sequence ID" value="ODR99019.1"/>
    <property type="molecule type" value="Genomic_DNA"/>
</dbReference>
<proteinExistence type="predicted"/>
<sequence length="158" mass="15809">MSSEPAASDALAPQSLQSQASASGQTPPAGETTATRTPALRGPVTEASAAGPTLAAETATVTPNETTATKVSQQAAEATTIAAIPQATMEPQSPSAEPASENEDAVSAEPDDKADGDKTAEGDDKADGEEDGAKLAAAPASFMPDTVPEPTVHPRRDQ</sequence>
<accession>A0A1E3VZS4</accession>
<name>A0A1E3VZS4_9HYPH</name>
<feature type="compositionally biased region" description="Basic and acidic residues" evidence="1">
    <location>
        <begin position="110"/>
        <end position="125"/>
    </location>
</feature>
<dbReference type="Proteomes" id="UP000094501">
    <property type="component" value="Unassembled WGS sequence"/>
</dbReference>
<organism evidence="2 3">
    <name type="scientific">Methyloceanibacter methanicus</name>
    <dbReference type="NCBI Taxonomy" id="1774968"/>
    <lineage>
        <taxon>Bacteria</taxon>
        <taxon>Pseudomonadati</taxon>
        <taxon>Pseudomonadota</taxon>
        <taxon>Alphaproteobacteria</taxon>
        <taxon>Hyphomicrobiales</taxon>
        <taxon>Hyphomicrobiaceae</taxon>
        <taxon>Methyloceanibacter</taxon>
    </lineage>
</organism>
<comment type="caution">
    <text evidence="2">The sequence shown here is derived from an EMBL/GenBank/DDBJ whole genome shotgun (WGS) entry which is preliminary data.</text>
</comment>
<feature type="compositionally biased region" description="Low complexity" evidence="1">
    <location>
        <begin position="55"/>
        <end position="88"/>
    </location>
</feature>
<keyword evidence="3" id="KW-1185">Reference proteome</keyword>
<evidence type="ECO:0000313" key="3">
    <source>
        <dbReference type="Proteomes" id="UP000094501"/>
    </source>
</evidence>
<evidence type="ECO:0000256" key="1">
    <source>
        <dbReference type="SAM" id="MobiDB-lite"/>
    </source>
</evidence>
<feature type="region of interest" description="Disordered" evidence="1">
    <location>
        <begin position="1"/>
        <end position="158"/>
    </location>
</feature>
<reference evidence="2 3" key="1">
    <citation type="journal article" date="2016" name="Environ. Microbiol.">
        <title>New Methyloceanibacter diversity from North Sea sediments includes methanotroph containing solely the soluble methane monooxygenase.</title>
        <authorList>
            <person name="Vekeman B."/>
            <person name="Kerckhof F.M."/>
            <person name="Cremers G."/>
            <person name="de Vos P."/>
            <person name="Vandamme P."/>
            <person name="Boon N."/>
            <person name="Op den Camp H.J."/>
            <person name="Heylen K."/>
        </authorList>
    </citation>
    <scope>NUCLEOTIDE SEQUENCE [LARGE SCALE GENOMIC DNA]</scope>
    <source>
        <strain evidence="2 3">R-67174</strain>
    </source>
</reference>
<evidence type="ECO:0000313" key="2">
    <source>
        <dbReference type="EMBL" id="ODR99019.1"/>
    </source>
</evidence>
<feature type="compositionally biased region" description="Low complexity" evidence="1">
    <location>
        <begin position="1"/>
        <end position="23"/>
    </location>
</feature>
<protein>
    <submittedName>
        <fullName evidence="2">Uncharacterized protein</fullName>
    </submittedName>
</protein>